<dbReference type="PANTHER" id="PTHR46214">
    <property type="entry name" value="ZINC FINGER, RING-CH-TYPE"/>
    <property type="match status" value="1"/>
</dbReference>
<evidence type="ECO:0000256" key="2">
    <source>
        <dbReference type="ARBA" id="ARBA00022771"/>
    </source>
</evidence>
<feature type="transmembrane region" description="Helical" evidence="5">
    <location>
        <begin position="271"/>
        <end position="293"/>
    </location>
</feature>
<dbReference type="InterPro" id="IPR013083">
    <property type="entry name" value="Znf_RING/FYVE/PHD"/>
</dbReference>
<dbReference type="InterPro" id="IPR011016">
    <property type="entry name" value="Znf_RING-CH"/>
</dbReference>
<keyword evidence="5" id="KW-0812">Transmembrane</keyword>
<dbReference type="EMBL" id="CM035427">
    <property type="protein sequence ID" value="KAH7307744.1"/>
    <property type="molecule type" value="Genomic_DNA"/>
</dbReference>
<evidence type="ECO:0000259" key="7">
    <source>
        <dbReference type="PROSITE" id="PS51292"/>
    </source>
</evidence>
<keyword evidence="9" id="KW-1185">Reference proteome</keyword>
<reference evidence="8" key="1">
    <citation type="submission" date="2021-08" db="EMBL/GenBank/DDBJ databases">
        <title>WGS assembly of Ceratopteris richardii.</title>
        <authorList>
            <person name="Marchant D.B."/>
            <person name="Chen G."/>
            <person name="Jenkins J."/>
            <person name="Shu S."/>
            <person name="Leebens-Mack J."/>
            <person name="Grimwood J."/>
            <person name="Schmutz J."/>
            <person name="Soltis P."/>
            <person name="Soltis D."/>
            <person name="Chen Z.-H."/>
        </authorList>
    </citation>
    <scope>NUCLEOTIDE SEQUENCE</scope>
    <source>
        <strain evidence="8">Whitten #5841</strain>
        <tissue evidence="8">Leaf</tissue>
    </source>
</reference>
<dbReference type="OrthoDB" id="273089at2759"/>
<keyword evidence="2 4" id="KW-0863">Zinc-finger</keyword>
<organism evidence="8 9">
    <name type="scientific">Ceratopteris richardii</name>
    <name type="common">Triangle waterfern</name>
    <dbReference type="NCBI Taxonomy" id="49495"/>
    <lineage>
        <taxon>Eukaryota</taxon>
        <taxon>Viridiplantae</taxon>
        <taxon>Streptophyta</taxon>
        <taxon>Embryophyta</taxon>
        <taxon>Tracheophyta</taxon>
        <taxon>Polypodiopsida</taxon>
        <taxon>Polypodiidae</taxon>
        <taxon>Polypodiales</taxon>
        <taxon>Pteridineae</taxon>
        <taxon>Pteridaceae</taxon>
        <taxon>Parkerioideae</taxon>
        <taxon>Ceratopteris</taxon>
    </lineage>
</organism>
<evidence type="ECO:0000259" key="6">
    <source>
        <dbReference type="PROSITE" id="PS50089"/>
    </source>
</evidence>
<evidence type="ECO:0000256" key="3">
    <source>
        <dbReference type="ARBA" id="ARBA00022833"/>
    </source>
</evidence>
<dbReference type="EMBL" id="CM035427">
    <property type="protein sequence ID" value="KAH7307745.1"/>
    <property type="molecule type" value="Genomic_DNA"/>
</dbReference>
<evidence type="ECO:0000256" key="5">
    <source>
        <dbReference type="SAM" id="Phobius"/>
    </source>
</evidence>
<dbReference type="Pfam" id="PF12906">
    <property type="entry name" value="RINGv"/>
    <property type="match status" value="1"/>
</dbReference>
<protein>
    <recommendedName>
        <fullName evidence="10">RING-CH-type domain-containing protein</fullName>
    </recommendedName>
</protein>
<evidence type="ECO:0008006" key="10">
    <source>
        <dbReference type="Google" id="ProtNLM"/>
    </source>
</evidence>
<dbReference type="AlphaFoldDB" id="A0A8T2S9U2"/>
<dbReference type="SMART" id="SM00744">
    <property type="entry name" value="RINGv"/>
    <property type="match status" value="1"/>
</dbReference>
<keyword evidence="5" id="KW-0472">Membrane</keyword>
<evidence type="ECO:0000313" key="8">
    <source>
        <dbReference type="EMBL" id="KAH7307744.1"/>
    </source>
</evidence>
<dbReference type="SUPFAM" id="SSF57850">
    <property type="entry name" value="RING/U-box"/>
    <property type="match status" value="1"/>
</dbReference>
<accession>A0A8T2S9U2</accession>
<comment type="caution">
    <text evidence="8">The sequence shown here is derived from an EMBL/GenBank/DDBJ whole genome shotgun (WGS) entry which is preliminary data.</text>
</comment>
<dbReference type="GO" id="GO:0008270">
    <property type="term" value="F:zinc ion binding"/>
    <property type="evidence" value="ECO:0007669"/>
    <property type="project" value="UniProtKB-KW"/>
</dbReference>
<feature type="domain" description="RING-CH-type" evidence="7">
    <location>
        <begin position="174"/>
        <end position="234"/>
    </location>
</feature>
<dbReference type="PROSITE" id="PS50089">
    <property type="entry name" value="ZF_RING_2"/>
    <property type="match status" value="1"/>
</dbReference>
<keyword evidence="5" id="KW-1133">Transmembrane helix</keyword>
<evidence type="ECO:0000313" key="9">
    <source>
        <dbReference type="Proteomes" id="UP000825935"/>
    </source>
</evidence>
<dbReference type="CDD" id="cd16495">
    <property type="entry name" value="RING_CH-C4HC3_MARCH"/>
    <property type="match status" value="1"/>
</dbReference>
<feature type="transmembrane region" description="Helical" evidence="5">
    <location>
        <begin position="299"/>
        <end position="319"/>
    </location>
</feature>
<feature type="domain" description="RING-type" evidence="6">
    <location>
        <begin position="182"/>
        <end position="228"/>
    </location>
</feature>
<evidence type="ECO:0000256" key="4">
    <source>
        <dbReference type="PROSITE-ProRule" id="PRU00175"/>
    </source>
</evidence>
<dbReference type="PANTHER" id="PTHR46214:SF16">
    <property type="entry name" value="OS10G0481450 PROTEIN"/>
    <property type="match status" value="1"/>
</dbReference>
<keyword evidence="1" id="KW-0479">Metal-binding</keyword>
<dbReference type="InterPro" id="IPR001841">
    <property type="entry name" value="Znf_RING"/>
</dbReference>
<proteinExistence type="predicted"/>
<dbReference type="PROSITE" id="PS51292">
    <property type="entry name" value="ZF_RING_CH"/>
    <property type="match status" value="1"/>
</dbReference>
<gene>
    <name evidence="8" type="ORF">KP509_22G075000</name>
</gene>
<sequence length="354" mass="39235">MLGSMIQRLKAPWMRAVRVENEQPVSVTVVIQEGLQSHPNPGSNSLLTDLPFPEQLVVHDEGRQIDYRPEFSAVDISPCTREDVCRDQFRLVENLTAESMKLDLGITGEPSTSNAQGASFTHKRDSNAEIATEQQCQLQHRGITIALQFPPPHQNSVGSSKGQEAFGRTVSTLSADSMAEHCRICQLTTDEPLIELGCHCRGELAKSHRSCIQQWFDNKGSNKCEVCRQVATNLPAPVSRPLHNFWTWRLSHSYGQGALQRWQGLGQFHPLLAALLILVAGLLFDVLISYYLGASALPVNIIIGVLVVLGLGTAARLIMECCHQRAITRSIRRMEMVADMEHLQSNNGHVQTSQ</sequence>
<dbReference type="Gene3D" id="3.30.40.10">
    <property type="entry name" value="Zinc/RING finger domain, C3HC4 (zinc finger)"/>
    <property type="match status" value="1"/>
</dbReference>
<keyword evidence="3" id="KW-0862">Zinc</keyword>
<evidence type="ECO:0000256" key="1">
    <source>
        <dbReference type="ARBA" id="ARBA00022723"/>
    </source>
</evidence>
<name>A0A8T2S9U2_CERRI</name>
<dbReference type="Proteomes" id="UP000825935">
    <property type="component" value="Chromosome 22"/>
</dbReference>